<proteinExistence type="predicted"/>
<name>A0AA39WN50_9PEZI</name>
<comment type="caution">
    <text evidence="1">The sequence shown here is derived from an EMBL/GenBank/DDBJ whole genome shotgun (WGS) entry which is preliminary data.</text>
</comment>
<organism evidence="1 2">
    <name type="scientific">Bombardia bombarda</name>
    <dbReference type="NCBI Taxonomy" id="252184"/>
    <lineage>
        <taxon>Eukaryota</taxon>
        <taxon>Fungi</taxon>
        <taxon>Dikarya</taxon>
        <taxon>Ascomycota</taxon>
        <taxon>Pezizomycotina</taxon>
        <taxon>Sordariomycetes</taxon>
        <taxon>Sordariomycetidae</taxon>
        <taxon>Sordariales</taxon>
        <taxon>Lasiosphaeriaceae</taxon>
        <taxon>Bombardia</taxon>
    </lineage>
</organism>
<dbReference type="EMBL" id="JAULSR010000005">
    <property type="protein sequence ID" value="KAK0618474.1"/>
    <property type="molecule type" value="Genomic_DNA"/>
</dbReference>
<protein>
    <submittedName>
        <fullName evidence="1">Uncharacterized protein</fullName>
    </submittedName>
</protein>
<reference evidence="1" key="1">
    <citation type="submission" date="2023-06" db="EMBL/GenBank/DDBJ databases">
        <title>Genome-scale phylogeny and comparative genomics of the fungal order Sordariales.</title>
        <authorList>
            <consortium name="Lawrence Berkeley National Laboratory"/>
            <person name="Hensen N."/>
            <person name="Bonometti L."/>
            <person name="Westerberg I."/>
            <person name="Brannstrom I.O."/>
            <person name="Guillou S."/>
            <person name="Cros-Aarteil S."/>
            <person name="Calhoun S."/>
            <person name="Haridas S."/>
            <person name="Kuo A."/>
            <person name="Mondo S."/>
            <person name="Pangilinan J."/>
            <person name="Riley R."/>
            <person name="LaButti K."/>
            <person name="Andreopoulos B."/>
            <person name="Lipzen A."/>
            <person name="Chen C."/>
            <person name="Yanf M."/>
            <person name="Daum C."/>
            <person name="Ng V."/>
            <person name="Clum A."/>
            <person name="Steindorff A."/>
            <person name="Ohm R."/>
            <person name="Martin F."/>
            <person name="Silar P."/>
            <person name="Natvig D."/>
            <person name="Lalanne C."/>
            <person name="Gautier V."/>
            <person name="Ament-velasquez S.L."/>
            <person name="Kruys A."/>
            <person name="Hutchinson M.I."/>
            <person name="Powell A.J."/>
            <person name="Barry K."/>
            <person name="Miller A.N."/>
            <person name="Grigoriev I.V."/>
            <person name="Debuchy R."/>
            <person name="Gladieux P."/>
            <person name="Thoren M.H."/>
            <person name="Johannesson H."/>
        </authorList>
    </citation>
    <scope>NUCLEOTIDE SEQUENCE</scope>
    <source>
        <strain evidence="1">SMH3391-2</strain>
    </source>
</reference>
<keyword evidence="2" id="KW-1185">Reference proteome</keyword>
<evidence type="ECO:0000313" key="1">
    <source>
        <dbReference type="EMBL" id="KAK0618474.1"/>
    </source>
</evidence>
<dbReference type="AlphaFoldDB" id="A0AA39WN50"/>
<dbReference type="Proteomes" id="UP001174934">
    <property type="component" value="Unassembled WGS sequence"/>
</dbReference>
<evidence type="ECO:0000313" key="2">
    <source>
        <dbReference type="Proteomes" id="UP001174934"/>
    </source>
</evidence>
<sequence>MIPNATGQPHIPSEQIFDSEKATRAVSRRSREQCHTNSIVDSSPIPTQPLAPLDVSFRVVVVGLLPPLQVGCEMRRASDAVSIDPICLAKERNTEYRSLSAVCCLESRRVWWVTFVLRSTSGSPGYLFRVRIRRNLATKLRSCRPPLPHTGELRRDVKLQRVKEVGHSLCPG</sequence>
<gene>
    <name evidence="1" type="ORF">B0T17DRAFT_510013</name>
</gene>
<accession>A0AA39WN50</accession>